<comment type="caution">
    <text evidence="1">The sequence shown here is derived from an EMBL/GenBank/DDBJ whole genome shotgun (WGS) entry which is preliminary data.</text>
</comment>
<reference evidence="1 2" key="1">
    <citation type="journal article" date="2022" name="Plant J.">
        <title>Chromosome-level genome of Camellia lanceoleosa provides a valuable resource for understanding genome evolution and self-incompatibility.</title>
        <authorList>
            <person name="Gong W."/>
            <person name="Xiao S."/>
            <person name="Wang L."/>
            <person name="Liao Z."/>
            <person name="Chang Y."/>
            <person name="Mo W."/>
            <person name="Hu G."/>
            <person name="Li W."/>
            <person name="Zhao G."/>
            <person name="Zhu H."/>
            <person name="Hu X."/>
            <person name="Ji K."/>
            <person name="Xiang X."/>
            <person name="Song Q."/>
            <person name="Yuan D."/>
            <person name="Jin S."/>
            <person name="Zhang L."/>
        </authorList>
    </citation>
    <scope>NUCLEOTIDE SEQUENCE [LARGE SCALE GENOMIC DNA]</scope>
    <source>
        <strain evidence="1">SQ_2022a</strain>
    </source>
</reference>
<organism evidence="1 2">
    <name type="scientific">Camellia lanceoleosa</name>
    <dbReference type="NCBI Taxonomy" id="1840588"/>
    <lineage>
        <taxon>Eukaryota</taxon>
        <taxon>Viridiplantae</taxon>
        <taxon>Streptophyta</taxon>
        <taxon>Embryophyta</taxon>
        <taxon>Tracheophyta</taxon>
        <taxon>Spermatophyta</taxon>
        <taxon>Magnoliopsida</taxon>
        <taxon>eudicotyledons</taxon>
        <taxon>Gunneridae</taxon>
        <taxon>Pentapetalae</taxon>
        <taxon>asterids</taxon>
        <taxon>Ericales</taxon>
        <taxon>Theaceae</taxon>
        <taxon>Camellia</taxon>
    </lineage>
</organism>
<proteinExistence type="predicted"/>
<sequence>MVNPFICGSGNFHNHQEDEDDEPCSPCSTPRKSRKSRLCKCNRSRDDKNPYANRGLDKFSALVAELEDKRQRLFTQMGSEDISFVRFEYSNSNDCKPIVVKHRGKKQEKINRIVVIDSKKDESMTHNSKASSISPNEVQQPRNESLGDDQKTEKKKMKKRDSENMKVLDLWRPYDYLLAIVILILLLLAVFGKSFAILCTSLGLYFVPNIKGEGSSNAKRPMKKKEYARRVSDKKMISYSLSFPRSV</sequence>
<accession>A0ACC0HR32</accession>
<dbReference type="EMBL" id="CM045761">
    <property type="protein sequence ID" value="KAI8015514.1"/>
    <property type="molecule type" value="Genomic_DNA"/>
</dbReference>
<name>A0ACC0HR32_9ERIC</name>
<evidence type="ECO:0000313" key="1">
    <source>
        <dbReference type="EMBL" id="KAI8015514.1"/>
    </source>
</evidence>
<protein>
    <submittedName>
        <fullName evidence="1">Uncharacterized protein</fullName>
    </submittedName>
</protein>
<dbReference type="Proteomes" id="UP001060215">
    <property type="component" value="Chromosome 4"/>
</dbReference>
<gene>
    <name evidence="1" type="ORF">LOK49_LG05G03270</name>
</gene>
<evidence type="ECO:0000313" key="2">
    <source>
        <dbReference type="Proteomes" id="UP001060215"/>
    </source>
</evidence>
<keyword evidence="2" id="KW-1185">Reference proteome</keyword>